<reference evidence="2" key="2">
    <citation type="submission" date="2015-03" db="UniProtKB">
        <authorList>
            <consortium name="EnsemblPlants"/>
        </authorList>
    </citation>
    <scope>IDENTIFICATION</scope>
</reference>
<feature type="compositionally biased region" description="Polar residues" evidence="1">
    <location>
        <begin position="44"/>
        <end position="60"/>
    </location>
</feature>
<dbReference type="HOGENOM" id="CLU_2779357_0_0_1"/>
<dbReference type="AlphaFoldDB" id="A0A0D3CES9"/>
<evidence type="ECO:0000313" key="2">
    <source>
        <dbReference type="EnsemblPlants" id="Bo5g062660.1"/>
    </source>
</evidence>
<organism evidence="2 3">
    <name type="scientific">Brassica oleracea var. oleracea</name>
    <dbReference type="NCBI Taxonomy" id="109376"/>
    <lineage>
        <taxon>Eukaryota</taxon>
        <taxon>Viridiplantae</taxon>
        <taxon>Streptophyta</taxon>
        <taxon>Embryophyta</taxon>
        <taxon>Tracheophyta</taxon>
        <taxon>Spermatophyta</taxon>
        <taxon>Magnoliopsida</taxon>
        <taxon>eudicotyledons</taxon>
        <taxon>Gunneridae</taxon>
        <taxon>Pentapetalae</taxon>
        <taxon>rosids</taxon>
        <taxon>malvids</taxon>
        <taxon>Brassicales</taxon>
        <taxon>Brassicaceae</taxon>
        <taxon>Brassiceae</taxon>
        <taxon>Brassica</taxon>
    </lineage>
</organism>
<evidence type="ECO:0000256" key="1">
    <source>
        <dbReference type="SAM" id="MobiDB-lite"/>
    </source>
</evidence>
<dbReference type="Gramene" id="Bo5g062660.1">
    <property type="protein sequence ID" value="Bo5g062660.1"/>
    <property type="gene ID" value="Bo5g062660"/>
</dbReference>
<dbReference type="Proteomes" id="UP000032141">
    <property type="component" value="Chromosome C5"/>
</dbReference>
<protein>
    <submittedName>
        <fullName evidence="2">Uncharacterized protein</fullName>
    </submittedName>
</protein>
<sequence>MTRYRSRQQLVSVRDQTVSASARVPDTSKDSSRSVPALDDLSSFAYQSQRSARGSSSHWRSIQPYLRLR</sequence>
<name>A0A0D3CES9_BRAOL</name>
<feature type="region of interest" description="Disordered" evidence="1">
    <location>
        <begin position="1"/>
        <end position="69"/>
    </location>
</feature>
<dbReference type="EnsemblPlants" id="Bo5g062660.1">
    <property type="protein sequence ID" value="Bo5g062660.1"/>
    <property type="gene ID" value="Bo5g062660"/>
</dbReference>
<evidence type="ECO:0000313" key="3">
    <source>
        <dbReference type="Proteomes" id="UP000032141"/>
    </source>
</evidence>
<proteinExistence type="predicted"/>
<feature type="compositionally biased region" description="Polar residues" evidence="1">
    <location>
        <begin position="7"/>
        <end position="20"/>
    </location>
</feature>
<keyword evidence="3" id="KW-1185">Reference proteome</keyword>
<accession>A0A0D3CES9</accession>
<reference evidence="2 3" key="1">
    <citation type="journal article" date="2014" name="Genome Biol.">
        <title>Transcriptome and methylome profiling reveals relics of genome dominance in the mesopolyploid Brassica oleracea.</title>
        <authorList>
            <person name="Parkin I.A."/>
            <person name="Koh C."/>
            <person name="Tang H."/>
            <person name="Robinson S.J."/>
            <person name="Kagale S."/>
            <person name="Clarke W.E."/>
            <person name="Town C.D."/>
            <person name="Nixon J."/>
            <person name="Krishnakumar V."/>
            <person name="Bidwell S.L."/>
            <person name="Denoeud F."/>
            <person name="Belcram H."/>
            <person name="Links M.G."/>
            <person name="Just J."/>
            <person name="Clarke C."/>
            <person name="Bender T."/>
            <person name="Huebert T."/>
            <person name="Mason A.S."/>
            <person name="Pires J.C."/>
            <person name="Barker G."/>
            <person name="Moore J."/>
            <person name="Walley P.G."/>
            <person name="Manoli S."/>
            <person name="Batley J."/>
            <person name="Edwards D."/>
            <person name="Nelson M.N."/>
            <person name="Wang X."/>
            <person name="Paterson A.H."/>
            <person name="King G."/>
            <person name="Bancroft I."/>
            <person name="Chalhoub B."/>
            <person name="Sharpe A.G."/>
        </authorList>
    </citation>
    <scope>NUCLEOTIDE SEQUENCE</scope>
    <source>
        <strain evidence="2 3">cv. TO1000</strain>
    </source>
</reference>